<name>A0A9Q9AKG5_9PEZI</name>
<dbReference type="GO" id="GO:0005739">
    <property type="term" value="C:mitochondrion"/>
    <property type="evidence" value="ECO:0007669"/>
    <property type="project" value="UniProtKB-SubCell"/>
</dbReference>
<sequence>MSAPASSARLLRQCLLRNRSRTIIKPATARRVQSHAIRHAAPKAVMSQPRWLSTSSAIRAGIMPETEDPAPPNDEAVEPGNLQPAQLTDDEYQQISDAQMDRVYEKAEALQESREDVEVEYSAGVLNIVFPPNGTYVINKQPPNKQIWLSSPISGPKRYDWVVSGESMHQKEGGGLGEWVYLRDGTRLNALLSKELGLAIDHNEEDMAPSKDATE</sequence>
<dbReference type="NCBIfam" id="TIGR03422">
    <property type="entry name" value="mito_frataxin"/>
    <property type="match status" value="1"/>
</dbReference>
<dbReference type="Proteomes" id="UP001056384">
    <property type="component" value="Chromosome 1"/>
</dbReference>
<comment type="similarity">
    <text evidence="2">Belongs to the frataxin family.</text>
</comment>
<dbReference type="PROSITE" id="PS01344">
    <property type="entry name" value="FRATAXIN_1"/>
    <property type="match status" value="1"/>
</dbReference>
<dbReference type="PANTHER" id="PTHR16821">
    <property type="entry name" value="FRATAXIN"/>
    <property type="match status" value="1"/>
</dbReference>
<comment type="subcellular location">
    <subcellularLocation>
        <location evidence="1">Mitochondrion</location>
    </subcellularLocation>
</comment>
<keyword evidence="4" id="KW-0409">Iron storage</keyword>
<keyword evidence="9" id="KW-0408">Iron</keyword>
<comment type="catalytic activity">
    <reaction evidence="12">
        <text>4 Fe(2+) + O2 + 4 H(+) = 4 Fe(3+) + 2 H2O</text>
        <dbReference type="Rhea" id="RHEA:11148"/>
        <dbReference type="ChEBI" id="CHEBI:15377"/>
        <dbReference type="ChEBI" id="CHEBI:15378"/>
        <dbReference type="ChEBI" id="CHEBI:15379"/>
        <dbReference type="ChEBI" id="CHEBI:29033"/>
        <dbReference type="ChEBI" id="CHEBI:29034"/>
        <dbReference type="EC" id="1.16.3.1"/>
    </reaction>
</comment>
<dbReference type="EMBL" id="CP099418">
    <property type="protein sequence ID" value="USW47586.1"/>
    <property type="molecule type" value="Genomic_DNA"/>
</dbReference>
<dbReference type="InterPro" id="IPR017789">
    <property type="entry name" value="Frataxin"/>
</dbReference>
<dbReference type="NCBIfam" id="TIGR03421">
    <property type="entry name" value="FeS_CyaY"/>
    <property type="match status" value="1"/>
</dbReference>
<dbReference type="GO" id="GO:0016226">
    <property type="term" value="P:iron-sulfur cluster assembly"/>
    <property type="evidence" value="ECO:0007669"/>
    <property type="project" value="InterPro"/>
</dbReference>
<dbReference type="FunFam" id="3.30.920.10:FF:000004">
    <property type="entry name" value="Mitochondrial chaperone Frataxin"/>
    <property type="match status" value="1"/>
</dbReference>
<dbReference type="AlphaFoldDB" id="A0A9Q9AKG5"/>
<dbReference type="GO" id="GO:0004322">
    <property type="term" value="F:ferroxidase activity"/>
    <property type="evidence" value="ECO:0007669"/>
    <property type="project" value="UniProtKB-EC"/>
</dbReference>
<keyword evidence="11" id="KW-0496">Mitochondrion</keyword>
<keyword evidence="8" id="KW-0560">Oxidoreductase</keyword>
<evidence type="ECO:0000256" key="1">
    <source>
        <dbReference type="ARBA" id="ARBA00004173"/>
    </source>
</evidence>
<dbReference type="GO" id="GO:0034986">
    <property type="term" value="F:iron chaperone activity"/>
    <property type="evidence" value="ECO:0007669"/>
    <property type="project" value="TreeGrafter"/>
</dbReference>
<dbReference type="PANTHER" id="PTHR16821:SF2">
    <property type="entry name" value="FRATAXIN, MITOCHONDRIAL"/>
    <property type="match status" value="1"/>
</dbReference>
<keyword evidence="10" id="KW-0406">Ion transport</keyword>
<dbReference type="EC" id="1.16.3.1" evidence="3"/>
<dbReference type="GO" id="GO:0008198">
    <property type="term" value="F:ferrous iron binding"/>
    <property type="evidence" value="ECO:0007669"/>
    <property type="project" value="TreeGrafter"/>
</dbReference>
<evidence type="ECO:0000256" key="12">
    <source>
        <dbReference type="ARBA" id="ARBA00047990"/>
    </source>
</evidence>
<dbReference type="GO" id="GO:0008199">
    <property type="term" value="F:ferric iron binding"/>
    <property type="evidence" value="ECO:0007669"/>
    <property type="project" value="InterPro"/>
</dbReference>
<dbReference type="Gene3D" id="3.30.920.10">
    <property type="entry name" value="Frataxin/CyaY"/>
    <property type="match status" value="1"/>
</dbReference>
<evidence type="ECO:0000256" key="7">
    <source>
        <dbReference type="ARBA" id="ARBA00022946"/>
    </source>
</evidence>
<dbReference type="OrthoDB" id="1897642at2759"/>
<protein>
    <recommendedName>
        <fullName evidence="3">ferroxidase</fullName>
        <ecNumber evidence="3">1.16.3.1</ecNumber>
    </recommendedName>
</protein>
<dbReference type="GO" id="GO:0006826">
    <property type="term" value="P:iron ion transport"/>
    <property type="evidence" value="ECO:0007669"/>
    <property type="project" value="UniProtKB-KW"/>
</dbReference>
<keyword evidence="5" id="KW-0813">Transport</keyword>
<accession>A0A9Q9AKG5</accession>
<dbReference type="SUPFAM" id="SSF55387">
    <property type="entry name" value="Frataxin/Nqo15-like"/>
    <property type="match status" value="1"/>
</dbReference>
<dbReference type="PROSITE" id="PS50810">
    <property type="entry name" value="FRATAXIN_2"/>
    <property type="match status" value="1"/>
</dbReference>
<dbReference type="Pfam" id="PF01491">
    <property type="entry name" value="Frataxin_Cyay"/>
    <property type="match status" value="1"/>
</dbReference>
<evidence type="ECO:0000313" key="13">
    <source>
        <dbReference type="EMBL" id="USW47586.1"/>
    </source>
</evidence>
<evidence type="ECO:0000256" key="8">
    <source>
        <dbReference type="ARBA" id="ARBA00023002"/>
    </source>
</evidence>
<gene>
    <name evidence="13" type="ORF">Slin15195_G009050</name>
</gene>
<dbReference type="SMART" id="SM01219">
    <property type="entry name" value="Frataxin_Cyay"/>
    <property type="match status" value="1"/>
</dbReference>
<dbReference type="GO" id="GO:0006879">
    <property type="term" value="P:intracellular iron ion homeostasis"/>
    <property type="evidence" value="ECO:0007669"/>
    <property type="project" value="UniProtKB-KW"/>
</dbReference>
<reference evidence="13" key="1">
    <citation type="submission" date="2022-06" db="EMBL/GenBank/DDBJ databases">
        <title>Complete genome sequences of two strains of the flax pathogen Septoria linicola.</title>
        <authorList>
            <person name="Lapalu N."/>
            <person name="Simon A."/>
            <person name="Demenou B."/>
            <person name="Paumier D."/>
            <person name="Guillot M.-P."/>
            <person name="Gout L."/>
            <person name="Valade R."/>
        </authorList>
    </citation>
    <scope>NUCLEOTIDE SEQUENCE</scope>
    <source>
        <strain evidence="13">SE15195</strain>
    </source>
</reference>
<evidence type="ECO:0000256" key="3">
    <source>
        <dbReference type="ARBA" id="ARBA00013107"/>
    </source>
</evidence>
<evidence type="ECO:0000256" key="9">
    <source>
        <dbReference type="ARBA" id="ARBA00023004"/>
    </source>
</evidence>
<evidence type="ECO:0000256" key="11">
    <source>
        <dbReference type="ARBA" id="ARBA00023128"/>
    </source>
</evidence>
<keyword evidence="7" id="KW-0809">Transit peptide</keyword>
<keyword evidence="14" id="KW-1185">Reference proteome</keyword>
<dbReference type="GO" id="GO:0051537">
    <property type="term" value="F:2 iron, 2 sulfur cluster binding"/>
    <property type="evidence" value="ECO:0007669"/>
    <property type="project" value="TreeGrafter"/>
</dbReference>
<evidence type="ECO:0000256" key="5">
    <source>
        <dbReference type="ARBA" id="ARBA00022448"/>
    </source>
</evidence>
<evidence type="ECO:0000256" key="6">
    <source>
        <dbReference type="ARBA" id="ARBA00022496"/>
    </source>
</evidence>
<organism evidence="13 14">
    <name type="scientific">Septoria linicola</name>
    <dbReference type="NCBI Taxonomy" id="215465"/>
    <lineage>
        <taxon>Eukaryota</taxon>
        <taxon>Fungi</taxon>
        <taxon>Dikarya</taxon>
        <taxon>Ascomycota</taxon>
        <taxon>Pezizomycotina</taxon>
        <taxon>Dothideomycetes</taxon>
        <taxon>Dothideomycetidae</taxon>
        <taxon>Mycosphaerellales</taxon>
        <taxon>Mycosphaerellaceae</taxon>
        <taxon>Septoria</taxon>
    </lineage>
</organism>
<evidence type="ECO:0000256" key="4">
    <source>
        <dbReference type="ARBA" id="ARBA00022434"/>
    </source>
</evidence>
<keyword evidence="6" id="KW-0410">Iron transport</keyword>
<dbReference type="InterPro" id="IPR036524">
    <property type="entry name" value="Frataxin/CyaY_sf"/>
</dbReference>
<evidence type="ECO:0000256" key="10">
    <source>
        <dbReference type="ARBA" id="ARBA00023065"/>
    </source>
</evidence>
<dbReference type="InterPro" id="IPR002908">
    <property type="entry name" value="Frataxin/CyaY"/>
</dbReference>
<proteinExistence type="inferred from homology"/>
<evidence type="ECO:0000256" key="2">
    <source>
        <dbReference type="ARBA" id="ARBA00008183"/>
    </source>
</evidence>
<evidence type="ECO:0000313" key="14">
    <source>
        <dbReference type="Proteomes" id="UP001056384"/>
    </source>
</evidence>
<dbReference type="InterPro" id="IPR020895">
    <property type="entry name" value="Frataxin_CS"/>
</dbReference>